<dbReference type="PROSITE" id="PS50297">
    <property type="entry name" value="ANK_REP_REGION"/>
    <property type="match status" value="1"/>
</dbReference>
<organism evidence="4 5">
    <name type="scientific">Colletotrichum plurivorum</name>
    <dbReference type="NCBI Taxonomy" id="2175906"/>
    <lineage>
        <taxon>Eukaryota</taxon>
        <taxon>Fungi</taxon>
        <taxon>Dikarya</taxon>
        <taxon>Ascomycota</taxon>
        <taxon>Pezizomycotina</taxon>
        <taxon>Sordariomycetes</taxon>
        <taxon>Hypocreomycetidae</taxon>
        <taxon>Glomerellales</taxon>
        <taxon>Glomerellaceae</taxon>
        <taxon>Colletotrichum</taxon>
        <taxon>Colletotrichum orchidearum species complex</taxon>
    </lineage>
</organism>
<evidence type="ECO:0000256" key="2">
    <source>
        <dbReference type="ARBA" id="ARBA00023043"/>
    </source>
</evidence>
<reference evidence="4" key="1">
    <citation type="journal article" date="2020" name="Phytopathology">
        <title>Genome Sequence Resources of Colletotrichum truncatum, C. plurivorum, C. musicola, and C. sojae: Four Species Pathogenic to Soybean (Glycine max).</title>
        <authorList>
            <person name="Rogerio F."/>
            <person name="Boufleur T.R."/>
            <person name="Ciampi-Guillardi M."/>
            <person name="Sukno S.A."/>
            <person name="Thon M.R."/>
            <person name="Massola Junior N.S."/>
            <person name="Baroncelli R."/>
        </authorList>
    </citation>
    <scope>NUCLEOTIDE SEQUENCE</scope>
    <source>
        <strain evidence="4">LFN00145</strain>
    </source>
</reference>
<dbReference type="InterPro" id="IPR002110">
    <property type="entry name" value="Ankyrin_rpt"/>
</dbReference>
<dbReference type="PANTHER" id="PTHR24198:SF165">
    <property type="entry name" value="ANKYRIN REPEAT-CONTAINING PROTEIN-RELATED"/>
    <property type="match status" value="1"/>
</dbReference>
<gene>
    <name evidence="4" type="ORF">CPLU01_08417</name>
</gene>
<comment type="caution">
    <text evidence="4">The sequence shown here is derived from an EMBL/GenBank/DDBJ whole genome shotgun (WGS) entry which is preliminary data.</text>
</comment>
<dbReference type="PANTHER" id="PTHR24198">
    <property type="entry name" value="ANKYRIN REPEAT AND PROTEIN KINASE DOMAIN-CONTAINING PROTEIN"/>
    <property type="match status" value="1"/>
</dbReference>
<dbReference type="Gene3D" id="1.25.40.20">
    <property type="entry name" value="Ankyrin repeat-containing domain"/>
    <property type="match status" value="1"/>
</dbReference>
<feature type="repeat" description="ANK" evidence="3">
    <location>
        <begin position="307"/>
        <end position="339"/>
    </location>
</feature>
<evidence type="ECO:0000256" key="1">
    <source>
        <dbReference type="ARBA" id="ARBA00022737"/>
    </source>
</evidence>
<dbReference type="InterPro" id="IPR036770">
    <property type="entry name" value="Ankyrin_rpt-contain_sf"/>
</dbReference>
<keyword evidence="5" id="KW-1185">Reference proteome</keyword>
<name>A0A8H6KCR9_9PEZI</name>
<sequence>MNAATPQMPHFFEVVQPYLKNGDRDYLAQVLRHWSPAIDPNHNIGEALHEAIFRNDEAAYDRLEIASLFWRLVGPDGRFYPSKRPHLSCLPVTARNCHVELVGYFLDVWNGWTDDEKRRALYDAASSWCDEVVALLLAKVDYAPDIVQGALEAAVERKLILPEDPMKPSPRSEDYVYQQRVVHRLIDAGAKPNTRNGRLPNQPLIHMASLSVGCIGAMKGLLEKGGNANAQDARGRSALQCLVSRPPISTDAVRLLLQHDASIEIKGEAGETILHRVAETGTIEQLNLFVEKYSDDPDTAIRSVTPHGESFLHYAAAGGREDIVDFLLNRGLDVNSATSNGWTPLLCALSPTNTKWGQSLYRLANMLPNHKL</sequence>
<protein>
    <submittedName>
        <fullName evidence="4">Ankyrin repeat protein</fullName>
    </submittedName>
</protein>
<dbReference type="Pfam" id="PF12796">
    <property type="entry name" value="Ank_2"/>
    <property type="match status" value="1"/>
</dbReference>
<dbReference type="SMART" id="SM00248">
    <property type="entry name" value="ANK"/>
    <property type="match status" value="4"/>
</dbReference>
<dbReference type="SUPFAM" id="SSF48403">
    <property type="entry name" value="Ankyrin repeat"/>
    <property type="match status" value="2"/>
</dbReference>
<evidence type="ECO:0000313" key="4">
    <source>
        <dbReference type="EMBL" id="KAF6828548.1"/>
    </source>
</evidence>
<keyword evidence="2 3" id="KW-0040">ANK repeat</keyword>
<proteinExistence type="predicted"/>
<evidence type="ECO:0000256" key="3">
    <source>
        <dbReference type="PROSITE-ProRule" id="PRU00023"/>
    </source>
</evidence>
<accession>A0A8H6KCR9</accession>
<dbReference type="AlphaFoldDB" id="A0A8H6KCR9"/>
<dbReference type="PROSITE" id="PS50088">
    <property type="entry name" value="ANK_REPEAT"/>
    <property type="match status" value="1"/>
</dbReference>
<dbReference type="EMBL" id="WIGO01000120">
    <property type="protein sequence ID" value="KAF6828548.1"/>
    <property type="molecule type" value="Genomic_DNA"/>
</dbReference>
<dbReference type="Proteomes" id="UP000654918">
    <property type="component" value="Unassembled WGS sequence"/>
</dbReference>
<keyword evidence="1" id="KW-0677">Repeat</keyword>
<evidence type="ECO:0000313" key="5">
    <source>
        <dbReference type="Proteomes" id="UP000654918"/>
    </source>
</evidence>